<reference evidence="3" key="1">
    <citation type="submission" date="2016-03" db="EMBL/GenBank/DDBJ databases">
        <title>Mechanisms controlling the formation of the plant cell surface in tip-growing cells are functionally conserved among land plants.</title>
        <authorList>
            <person name="Honkanen S."/>
            <person name="Jones V.A."/>
            <person name="Morieri G."/>
            <person name="Champion C."/>
            <person name="Hetherington A.J."/>
            <person name="Kelly S."/>
            <person name="Saint-Marcoux D."/>
            <person name="Proust H."/>
            <person name="Prescott H."/>
            <person name="Dolan L."/>
        </authorList>
    </citation>
    <scope>NUCLEOTIDE SEQUENCE [LARGE SCALE GENOMIC DNA]</scope>
    <source>
        <tissue evidence="3">Whole gametophyte</tissue>
    </source>
</reference>
<accession>A0A176W8Z9</accession>
<feature type="region of interest" description="Disordered" evidence="2">
    <location>
        <begin position="1"/>
        <end position="26"/>
    </location>
</feature>
<dbReference type="AlphaFoldDB" id="A0A176W8Z9"/>
<name>A0A176W8Z9_MARPO</name>
<dbReference type="EMBL" id="LVLJ01001455">
    <property type="protein sequence ID" value="OAE29484.1"/>
    <property type="molecule type" value="Genomic_DNA"/>
</dbReference>
<evidence type="ECO:0000256" key="1">
    <source>
        <dbReference type="SAM" id="Coils"/>
    </source>
</evidence>
<evidence type="ECO:0000313" key="4">
    <source>
        <dbReference type="Proteomes" id="UP000077202"/>
    </source>
</evidence>
<protein>
    <submittedName>
        <fullName evidence="3">Uncharacterized protein</fullName>
    </submittedName>
</protein>
<feature type="coiled-coil region" evidence="1">
    <location>
        <begin position="44"/>
        <end position="92"/>
    </location>
</feature>
<feature type="compositionally biased region" description="Low complexity" evidence="2">
    <location>
        <begin position="14"/>
        <end position="26"/>
    </location>
</feature>
<evidence type="ECO:0000256" key="2">
    <source>
        <dbReference type="SAM" id="MobiDB-lite"/>
    </source>
</evidence>
<dbReference type="Proteomes" id="UP000077202">
    <property type="component" value="Unassembled WGS sequence"/>
</dbReference>
<organism evidence="3 4">
    <name type="scientific">Marchantia polymorpha subsp. ruderalis</name>
    <dbReference type="NCBI Taxonomy" id="1480154"/>
    <lineage>
        <taxon>Eukaryota</taxon>
        <taxon>Viridiplantae</taxon>
        <taxon>Streptophyta</taxon>
        <taxon>Embryophyta</taxon>
        <taxon>Marchantiophyta</taxon>
        <taxon>Marchantiopsida</taxon>
        <taxon>Marchantiidae</taxon>
        <taxon>Marchantiales</taxon>
        <taxon>Marchantiaceae</taxon>
        <taxon>Marchantia</taxon>
    </lineage>
</organism>
<keyword evidence="4" id="KW-1185">Reference proteome</keyword>
<gene>
    <name evidence="3" type="ORF">AXG93_1433s1020</name>
</gene>
<keyword evidence="1" id="KW-0175">Coiled coil</keyword>
<evidence type="ECO:0000313" key="3">
    <source>
        <dbReference type="EMBL" id="OAE29484.1"/>
    </source>
</evidence>
<sequence>MLDSPHMASTAHRASSSVGAAASSVDSQWKGGPVEELVRQTRLLEQCQIARKADEELLRRLQSQCDELRAQRADAELQLLEFEGDNQRATDRTREELVTRVNQCLRGYTLWKAAARKRVTLRELEIRAAALMSGDSRRRRRVAKRLDYFLARSRDAIANLEAEVTAVLRRLGHALIRC</sequence>
<comment type="caution">
    <text evidence="3">The sequence shown here is derived from an EMBL/GenBank/DDBJ whole genome shotgun (WGS) entry which is preliminary data.</text>
</comment>
<proteinExistence type="predicted"/>